<keyword evidence="9" id="KW-0521">NADP</keyword>
<dbReference type="InterPro" id="IPR039698">
    <property type="entry name" value="Dfg10/SRD5A3"/>
</dbReference>
<evidence type="ECO:0000256" key="2">
    <source>
        <dbReference type="ARBA" id="ARBA00012522"/>
    </source>
</evidence>
<keyword evidence="3 9" id="KW-0812">Transmembrane</keyword>
<keyword evidence="9" id="KW-0256">Endoplasmic reticulum</keyword>
<feature type="transmembrane region" description="Helical" evidence="9">
    <location>
        <begin position="7"/>
        <end position="27"/>
    </location>
</feature>
<dbReference type="GO" id="GO:0005789">
    <property type="term" value="C:endoplasmic reticulum membrane"/>
    <property type="evidence" value="ECO:0007669"/>
    <property type="project" value="UniProtKB-SubCell"/>
</dbReference>
<proteinExistence type="inferred from homology"/>
<dbReference type="GO" id="GO:0102389">
    <property type="term" value="F:polyprenol reductase activity"/>
    <property type="evidence" value="ECO:0007669"/>
    <property type="project" value="UniProtKB-UniRule"/>
</dbReference>
<evidence type="ECO:0000259" key="10">
    <source>
        <dbReference type="Pfam" id="PF02544"/>
    </source>
</evidence>
<dbReference type="GO" id="GO:0160198">
    <property type="term" value="F:polyprenal reductase activity"/>
    <property type="evidence" value="ECO:0007669"/>
    <property type="project" value="UniProtKB-EC"/>
</dbReference>
<comment type="catalytic activity">
    <reaction evidence="8 9">
        <text>a di-trans,poly-cis-dolichal + NADP(+) = a di-trans,poly-cis-polyprenal + NADPH + H(+)</text>
        <dbReference type="Rhea" id="RHEA:80727"/>
        <dbReference type="Rhea" id="RHEA-COMP:19536"/>
        <dbReference type="Rhea" id="RHEA-COMP:19537"/>
        <dbReference type="ChEBI" id="CHEBI:15378"/>
        <dbReference type="ChEBI" id="CHEBI:57783"/>
        <dbReference type="ChEBI" id="CHEBI:58349"/>
        <dbReference type="ChEBI" id="CHEBI:231623"/>
        <dbReference type="ChEBI" id="CHEBI:231637"/>
        <dbReference type="EC" id="1.3.1.94"/>
    </reaction>
    <physiologicalReaction direction="right-to-left" evidence="8 9">
        <dbReference type="Rhea" id="RHEA:80729"/>
    </physiologicalReaction>
</comment>
<dbReference type="EC" id="1.3.1.94" evidence="2 9"/>
<feature type="domain" description="3-oxo-5-alpha-steroid 4-dehydrogenase C-terminal" evidence="10">
    <location>
        <begin position="158"/>
        <end position="299"/>
    </location>
</feature>
<evidence type="ECO:0000256" key="6">
    <source>
        <dbReference type="ARBA" id="ARBA00046320"/>
    </source>
</evidence>
<dbReference type="Pfam" id="PF02544">
    <property type="entry name" value="Steroid_dh"/>
    <property type="match status" value="1"/>
</dbReference>
<keyword evidence="13" id="KW-1185">Reference proteome</keyword>
<dbReference type="GO" id="GO:0006488">
    <property type="term" value="P:dolichol-linked oligosaccharide biosynthetic process"/>
    <property type="evidence" value="ECO:0007669"/>
    <property type="project" value="UniProtKB-UniRule"/>
</dbReference>
<dbReference type="OrthoDB" id="5788137at2759"/>
<dbReference type="EMBL" id="WVUK01000054">
    <property type="protein sequence ID" value="KAF7494015.1"/>
    <property type="molecule type" value="Genomic_DNA"/>
</dbReference>
<dbReference type="EnsemblMetazoa" id="SSS_3350s_mrna">
    <property type="protein sequence ID" value="KAF7494015.1"/>
    <property type="gene ID" value="SSS_3350"/>
</dbReference>
<dbReference type="Proteomes" id="UP000070412">
    <property type="component" value="Unassembled WGS sequence"/>
</dbReference>
<evidence type="ECO:0000313" key="13">
    <source>
        <dbReference type="Proteomes" id="UP000070412"/>
    </source>
</evidence>
<feature type="transmembrane region" description="Helical" evidence="9">
    <location>
        <begin position="140"/>
        <end position="165"/>
    </location>
</feature>
<dbReference type="PANTHER" id="PTHR14624:SF0">
    <property type="entry name" value="POLYPRENOL REDUCTASE"/>
    <property type="match status" value="1"/>
</dbReference>
<feature type="transmembrane region" description="Helical" evidence="9">
    <location>
        <begin position="255"/>
        <end position="275"/>
    </location>
</feature>
<evidence type="ECO:0000256" key="4">
    <source>
        <dbReference type="ARBA" id="ARBA00022989"/>
    </source>
</evidence>
<evidence type="ECO:0000256" key="9">
    <source>
        <dbReference type="RuleBase" id="RU367081"/>
    </source>
</evidence>
<feature type="transmembrane region" description="Helical" evidence="9">
    <location>
        <begin position="99"/>
        <end position="119"/>
    </location>
</feature>
<reference evidence="11" key="2">
    <citation type="submission" date="2020-01" db="EMBL/GenBank/DDBJ databases">
        <authorList>
            <person name="Korhonen P.K.K."/>
            <person name="Guangxu M.G."/>
            <person name="Wang T.W."/>
            <person name="Stroehlein A.J.S."/>
            <person name="Young N.D."/>
            <person name="Ang C.-S.A."/>
            <person name="Fernando D.W.F."/>
            <person name="Lu H.L."/>
            <person name="Taylor S.T."/>
            <person name="Ehtesham M.E.M."/>
            <person name="Najaraj S.H.N."/>
            <person name="Harsha G.H.G."/>
            <person name="Madugundu A.M."/>
            <person name="Renuse S.R."/>
            <person name="Holt D.H."/>
            <person name="Pandey A.P."/>
            <person name="Papenfuss A.P."/>
            <person name="Gasser R.B.G."/>
            <person name="Fischer K.F."/>
        </authorList>
    </citation>
    <scope>NUCLEOTIDE SEQUENCE</scope>
    <source>
        <strain evidence="11">SSS_KF_BRIS2020</strain>
    </source>
</reference>
<evidence type="ECO:0000256" key="3">
    <source>
        <dbReference type="ARBA" id="ARBA00022692"/>
    </source>
</evidence>
<comment type="similarity">
    <text evidence="6 9">Belongs to the steroid 5-alpha reductase family. Polyprenal reductase subfamily.</text>
</comment>
<dbReference type="GO" id="GO:0003865">
    <property type="term" value="F:3-oxo-5-alpha-steroid 4-dehydrogenase activity"/>
    <property type="evidence" value="ECO:0007669"/>
    <property type="project" value="TreeGrafter"/>
</dbReference>
<evidence type="ECO:0000313" key="12">
    <source>
        <dbReference type="EnsemblMetazoa" id="KAF7494015.1"/>
    </source>
</evidence>
<comment type="pathway">
    <text evidence="9">Protein modification; protein glycosylation.</text>
</comment>
<dbReference type="AlphaFoldDB" id="A0A834RCN0"/>
<evidence type="ECO:0000313" key="11">
    <source>
        <dbReference type="EMBL" id="KAF7494015.1"/>
    </source>
</evidence>
<dbReference type="PANTHER" id="PTHR14624">
    <property type="entry name" value="DFG10 PROTEIN"/>
    <property type="match status" value="1"/>
</dbReference>
<comment type="subcellular location">
    <subcellularLocation>
        <location evidence="1">Endomembrane system</location>
        <topology evidence="1">Multi-pass membrane protein</topology>
    </subcellularLocation>
    <subcellularLocation>
        <location evidence="9">Endoplasmic reticulum membrane</location>
    </subcellularLocation>
</comment>
<sequence>MILLDQFLMLFWSLLSIGIFVCGYATIHYQSFVPRFIQKLVLYGKFHSLRNEDDDDNDGGGGGDEGKIIIPHNCFASIDAKLVKFVEKFEVPKCWFRHFYIVSLLINLFLMTMIDLNRWSSCLLIIAQLFQSIRRLYETWLVSIYSGNTINLIHYLVGILFYLTLGYETYRTILVETQETNHLILSWWLLIFLIFSFVQYKSHLILANIRLPKKEKVCKDRYAIPRESLFNHITCPHYLSEIIIYYCLFEFSQQSVRWFIIWLFVLSNQTIAALLSHRWYQNHFGEIFPPNLNALIPFI</sequence>
<name>A0A834RCN0_SARSC</name>
<dbReference type="GO" id="GO:0016095">
    <property type="term" value="P:polyprenol catabolic process"/>
    <property type="evidence" value="ECO:0007669"/>
    <property type="project" value="UniProtKB-UniRule"/>
</dbReference>
<organism evidence="11">
    <name type="scientific">Sarcoptes scabiei</name>
    <name type="common">Itch mite</name>
    <name type="synonym">Acarus scabiei</name>
    <dbReference type="NCBI Taxonomy" id="52283"/>
    <lineage>
        <taxon>Eukaryota</taxon>
        <taxon>Metazoa</taxon>
        <taxon>Ecdysozoa</taxon>
        <taxon>Arthropoda</taxon>
        <taxon>Chelicerata</taxon>
        <taxon>Arachnida</taxon>
        <taxon>Acari</taxon>
        <taxon>Acariformes</taxon>
        <taxon>Sarcoptiformes</taxon>
        <taxon>Astigmata</taxon>
        <taxon>Psoroptidia</taxon>
        <taxon>Sarcoptoidea</taxon>
        <taxon>Sarcoptidae</taxon>
        <taxon>Sarcoptinae</taxon>
        <taxon>Sarcoptes</taxon>
    </lineage>
</organism>
<accession>A0A834RCN0</accession>
<keyword evidence="5 9" id="KW-0472">Membrane</keyword>
<evidence type="ECO:0000256" key="1">
    <source>
        <dbReference type="ARBA" id="ARBA00004127"/>
    </source>
</evidence>
<dbReference type="UniPathway" id="UPA00378"/>
<gene>
    <name evidence="11" type="ORF">SSS_3350</name>
</gene>
<keyword evidence="4 9" id="KW-1133">Transmembrane helix</keyword>
<reference evidence="13" key="1">
    <citation type="journal article" date="2020" name="PLoS Negl. Trop. Dis.">
        <title>High-quality nuclear genome for Sarcoptes scabiei-A critical resource for a neglected parasite.</title>
        <authorList>
            <person name="Korhonen P.K."/>
            <person name="Gasser R.B."/>
            <person name="Ma G."/>
            <person name="Wang T."/>
            <person name="Stroehlein A.J."/>
            <person name="Young N.D."/>
            <person name="Ang C.S."/>
            <person name="Fernando D.D."/>
            <person name="Lu H.C."/>
            <person name="Taylor S."/>
            <person name="Reynolds S.L."/>
            <person name="Mofiz E."/>
            <person name="Najaraj S.H."/>
            <person name="Gowda H."/>
            <person name="Madugundu A."/>
            <person name="Renuse S."/>
            <person name="Holt D."/>
            <person name="Pandey A."/>
            <person name="Papenfuss A.T."/>
            <person name="Fischer K."/>
        </authorList>
    </citation>
    <scope>NUCLEOTIDE SEQUENCE [LARGE SCALE GENOMIC DNA]</scope>
</reference>
<evidence type="ECO:0000256" key="5">
    <source>
        <dbReference type="ARBA" id="ARBA00023136"/>
    </source>
</evidence>
<feature type="transmembrane region" description="Helical" evidence="9">
    <location>
        <begin position="185"/>
        <end position="209"/>
    </location>
</feature>
<dbReference type="InterPro" id="IPR001104">
    <property type="entry name" value="3-oxo-5_a-steroid_4-DH_C"/>
</dbReference>
<reference evidence="12" key="3">
    <citation type="submission" date="2022-06" db="UniProtKB">
        <authorList>
            <consortium name="EnsemblMetazoa"/>
        </authorList>
    </citation>
    <scope>IDENTIFICATION</scope>
</reference>
<evidence type="ECO:0000256" key="7">
    <source>
        <dbReference type="ARBA" id="ARBA00047186"/>
    </source>
</evidence>
<dbReference type="PROSITE" id="PS50244">
    <property type="entry name" value="S5A_REDUCTASE"/>
    <property type="match status" value="1"/>
</dbReference>
<evidence type="ECO:0000256" key="8">
    <source>
        <dbReference type="ARBA" id="ARBA00049427"/>
    </source>
</evidence>
<keyword evidence="9" id="KW-0560">Oxidoreductase</keyword>
<comment type="function">
    <text evidence="9">Plays a key role in early steps of protein N-linked glycosylation by being involved in the conversion of polyprenol into dolichol. Acts as a polyprenal reductase that mediates the reduction of polyprenal into dolichal in a NADP-dependent mechanism. Dolichols are required for the synthesis of dolichol-linked monosaccharides and the oligosaccharide precursor used for N-glycosylation.</text>
</comment>
<protein>
    <recommendedName>
        <fullName evidence="7 9">Polyprenal reductase</fullName>
        <ecNumber evidence="2 9">1.3.1.94</ecNumber>
    </recommendedName>
</protein>